<dbReference type="InterPro" id="IPR011711">
    <property type="entry name" value="GntR_C"/>
</dbReference>
<dbReference type="SMART" id="SM00345">
    <property type="entry name" value="HTH_GNTR"/>
    <property type="match status" value="1"/>
</dbReference>
<dbReference type="SUPFAM" id="SSF46785">
    <property type="entry name" value="Winged helix' DNA-binding domain"/>
    <property type="match status" value="1"/>
</dbReference>
<keyword evidence="1" id="KW-0805">Transcription regulation</keyword>
<dbReference type="SUPFAM" id="SSF48008">
    <property type="entry name" value="GntR ligand-binding domain-like"/>
    <property type="match status" value="1"/>
</dbReference>
<dbReference type="InterPro" id="IPR036388">
    <property type="entry name" value="WH-like_DNA-bd_sf"/>
</dbReference>
<dbReference type="InterPro" id="IPR008920">
    <property type="entry name" value="TF_FadR/GntR_C"/>
</dbReference>
<accession>A0ABV6PB18</accession>
<dbReference type="Pfam" id="PF07729">
    <property type="entry name" value="FCD"/>
    <property type="match status" value="1"/>
</dbReference>
<gene>
    <name evidence="5" type="ORF">ACFFFR_07960</name>
</gene>
<dbReference type="InterPro" id="IPR036390">
    <property type="entry name" value="WH_DNA-bd_sf"/>
</dbReference>
<keyword evidence="6" id="KW-1185">Reference proteome</keyword>
<feature type="domain" description="HTH gntR-type" evidence="4">
    <location>
        <begin position="22"/>
        <end position="89"/>
    </location>
</feature>
<dbReference type="Proteomes" id="UP001589862">
    <property type="component" value="Unassembled WGS sequence"/>
</dbReference>
<dbReference type="Gene3D" id="1.20.120.530">
    <property type="entry name" value="GntR ligand-binding domain-like"/>
    <property type="match status" value="1"/>
</dbReference>
<dbReference type="RefSeq" id="WP_377459371.1">
    <property type="nucleotide sequence ID" value="NZ_JBHLUB010000029.1"/>
</dbReference>
<evidence type="ECO:0000313" key="5">
    <source>
        <dbReference type="EMBL" id="MFC0582313.1"/>
    </source>
</evidence>
<sequence>MSLDASRLPFASDMVSQALRHSTLKDSTESMLRHALLSGDMKPGEIYSANAIATQLGLSNSPVREAMMSLVNRGLLELVRNRGFRVVELSDADKREVYDLRLLVEVEAVRRIAARRVTEGEATELRKLTQKTVDLTQGDLADYLEADQEFHLKLVELLGNQRWLEIVERLRDQSRVNGSYEHLKGDGQLLASAQEHERITEAVISGEPDLAAALMIQHLEYARPDC</sequence>
<keyword evidence="3" id="KW-0804">Transcription</keyword>
<reference evidence="5 6" key="1">
    <citation type="submission" date="2024-09" db="EMBL/GenBank/DDBJ databases">
        <authorList>
            <person name="Sun Q."/>
            <person name="Mori K."/>
        </authorList>
    </citation>
    <scope>NUCLEOTIDE SEQUENCE [LARGE SCALE GENOMIC DNA]</scope>
    <source>
        <strain evidence="5 6">NCAIM B.02604</strain>
    </source>
</reference>
<dbReference type="PANTHER" id="PTHR43537:SF45">
    <property type="entry name" value="GNTR FAMILY REGULATORY PROTEIN"/>
    <property type="match status" value="1"/>
</dbReference>
<evidence type="ECO:0000256" key="1">
    <source>
        <dbReference type="ARBA" id="ARBA00023015"/>
    </source>
</evidence>
<dbReference type="EMBL" id="JBHLUB010000029">
    <property type="protein sequence ID" value="MFC0582313.1"/>
    <property type="molecule type" value="Genomic_DNA"/>
</dbReference>
<name>A0ABV6PB18_9MICC</name>
<comment type="caution">
    <text evidence="5">The sequence shown here is derived from an EMBL/GenBank/DDBJ whole genome shotgun (WGS) entry which is preliminary data.</text>
</comment>
<evidence type="ECO:0000256" key="3">
    <source>
        <dbReference type="ARBA" id="ARBA00023163"/>
    </source>
</evidence>
<dbReference type="PANTHER" id="PTHR43537">
    <property type="entry name" value="TRANSCRIPTIONAL REGULATOR, GNTR FAMILY"/>
    <property type="match status" value="1"/>
</dbReference>
<proteinExistence type="predicted"/>
<organism evidence="5 6">
    <name type="scientific">Micrococcoides hystricis</name>
    <dbReference type="NCBI Taxonomy" id="1572761"/>
    <lineage>
        <taxon>Bacteria</taxon>
        <taxon>Bacillati</taxon>
        <taxon>Actinomycetota</taxon>
        <taxon>Actinomycetes</taxon>
        <taxon>Micrococcales</taxon>
        <taxon>Micrococcaceae</taxon>
        <taxon>Micrococcoides</taxon>
    </lineage>
</organism>
<dbReference type="Gene3D" id="1.10.10.10">
    <property type="entry name" value="Winged helix-like DNA-binding domain superfamily/Winged helix DNA-binding domain"/>
    <property type="match status" value="1"/>
</dbReference>
<evidence type="ECO:0000259" key="4">
    <source>
        <dbReference type="PROSITE" id="PS50949"/>
    </source>
</evidence>
<dbReference type="InterPro" id="IPR000524">
    <property type="entry name" value="Tscrpt_reg_HTH_GntR"/>
</dbReference>
<protein>
    <submittedName>
        <fullName evidence="5">GntR family transcriptional regulator</fullName>
    </submittedName>
</protein>
<dbReference type="PROSITE" id="PS50949">
    <property type="entry name" value="HTH_GNTR"/>
    <property type="match status" value="1"/>
</dbReference>
<dbReference type="Pfam" id="PF00392">
    <property type="entry name" value="GntR"/>
    <property type="match status" value="1"/>
</dbReference>
<evidence type="ECO:0000313" key="6">
    <source>
        <dbReference type="Proteomes" id="UP001589862"/>
    </source>
</evidence>
<keyword evidence="2" id="KW-0238">DNA-binding</keyword>
<dbReference type="SMART" id="SM00895">
    <property type="entry name" value="FCD"/>
    <property type="match status" value="1"/>
</dbReference>
<evidence type="ECO:0000256" key="2">
    <source>
        <dbReference type="ARBA" id="ARBA00023125"/>
    </source>
</evidence>